<name>A0A382XUB2_9ZZZZ</name>
<reference evidence="1" key="1">
    <citation type="submission" date="2018-05" db="EMBL/GenBank/DDBJ databases">
        <authorList>
            <person name="Lanie J.A."/>
            <person name="Ng W.-L."/>
            <person name="Kazmierczak K.M."/>
            <person name="Andrzejewski T.M."/>
            <person name="Davidsen T.M."/>
            <person name="Wayne K.J."/>
            <person name="Tettelin H."/>
            <person name="Glass J.I."/>
            <person name="Rusch D."/>
            <person name="Podicherti R."/>
            <person name="Tsui H.-C.T."/>
            <person name="Winkler M.E."/>
        </authorList>
    </citation>
    <scope>NUCLEOTIDE SEQUENCE</scope>
</reference>
<dbReference type="AlphaFoldDB" id="A0A382XUB2"/>
<gene>
    <name evidence="1" type="ORF">METZ01_LOCUS427293</name>
</gene>
<dbReference type="EMBL" id="UINC01170410">
    <property type="protein sequence ID" value="SVD74439.1"/>
    <property type="molecule type" value="Genomic_DNA"/>
</dbReference>
<protein>
    <submittedName>
        <fullName evidence="1">Uncharacterized protein</fullName>
    </submittedName>
</protein>
<accession>A0A382XUB2</accession>
<organism evidence="1">
    <name type="scientific">marine metagenome</name>
    <dbReference type="NCBI Taxonomy" id="408172"/>
    <lineage>
        <taxon>unclassified sequences</taxon>
        <taxon>metagenomes</taxon>
        <taxon>ecological metagenomes</taxon>
    </lineage>
</organism>
<proteinExistence type="predicted"/>
<feature type="non-terminal residue" evidence="1">
    <location>
        <position position="42"/>
    </location>
</feature>
<evidence type="ECO:0000313" key="1">
    <source>
        <dbReference type="EMBL" id="SVD74439.1"/>
    </source>
</evidence>
<sequence length="42" mass="4748">MGCIDDASAEDFVVPIKHQRLPWCGRTLVFFEFNKECSITSG</sequence>